<feature type="transmembrane region" description="Helical" evidence="5">
    <location>
        <begin position="419"/>
        <end position="438"/>
    </location>
</feature>
<evidence type="ECO:0000259" key="6">
    <source>
        <dbReference type="Pfam" id="PF00324"/>
    </source>
</evidence>
<evidence type="ECO:0000256" key="5">
    <source>
        <dbReference type="SAM" id="Phobius"/>
    </source>
</evidence>
<dbReference type="EMBL" id="LMWM01000030">
    <property type="protein sequence ID" value="KUM84760.1"/>
    <property type="molecule type" value="Genomic_DNA"/>
</dbReference>
<dbReference type="AlphaFoldDB" id="A0A101N1E5"/>
<organism evidence="7 8">
    <name type="scientific">Streptomyces pseudovenezuelae</name>
    <dbReference type="NCBI Taxonomy" id="67350"/>
    <lineage>
        <taxon>Bacteria</taxon>
        <taxon>Bacillati</taxon>
        <taxon>Actinomycetota</taxon>
        <taxon>Actinomycetes</taxon>
        <taxon>Kitasatosporales</taxon>
        <taxon>Streptomycetaceae</taxon>
        <taxon>Streptomyces</taxon>
        <taxon>Streptomyces aurantiacus group</taxon>
    </lineage>
</organism>
<evidence type="ECO:0000256" key="2">
    <source>
        <dbReference type="ARBA" id="ARBA00022692"/>
    </source>
</evidence>
<keyword evidence="3 5" id="KW-1133">Transmembrane helix</keyword>
<feature type="transmembrane region" description="Helical" evidence="5">
    <location>
        <begin position="292"/>
        <end position="315"/>
    </location>
</feature>
<accession>A0A101N1E5</accession>
<feature type="transmembrane region" description="Helical" evidence="5">
    <location>
        <begin position="210"/>
        <end position="227"/>
    </location>
</feature>
<evidence type="ECO:0000313" key="7">
    <source>
        <dbReference type="EMBL" id="KUM84760.1"/>
    </source>
</evidence>
<feature type="transmembrane region" description="Helical" evidence="5">
    <location>
        <begin position="171"/>
        <end position="190"/>
    </location>
</feature>
<proteinExistence type="predicted"/>
<dbReference type="Pfam" id="PF00324">
    <property type="entry name" value="AA_permease"/>
    <property type="match status" value="1"/>
</dbReference>
<dbReference type="PANTHER" id="PTHR42770">
    <property type="entry name" value="AMINO ACID TRANSPORTER-RELATED"/>
    <property type="match status" value="1"/>
</dbReference>
<evidence type="ECO:0000313" key="8">
    <source>
        <dbReference type="Proteomes" id="UP000053039"/>
    </source>
</evidence>
<comment type="subcellular location">
    <subcellularLocation>
        <location evidence="1">Membrane</location>
        <topology evidence="1">Multi-pass membrane protein</topology>
    </subcellularLocation>
</comment>
<evidence type="ECO:0000256" key="3">
    <source>
        <dbReference type="ARBA" id="ARBA00022989"/>
    </source>
</evidence>
<evidence type="ECO:0000256" key="1">
    <source>
        <dbReference type="ARBA" id="ARBA00004141"/>
    </source>
</evidence>
<feature type="transmembrane region" description="Helical" evidence="5">
    <location>
        <begin position="107"/>
        <end position="132"/>
    </location>
</feature>
<evidence type="ECO:0000256" key="4">
    <source>
        <dbReference type="ARBA" id="ARBA00023136"/>
    </source>
</evidence>
<dbReference type="Gene3D" id="1.20.1740.10">
    <property type="entry name" value="Amino acid/polyamine transporter I"/>
    <property type="match status" value="1"/>
</dbReference>
<feature type="transmembrane region" description="Helical" evidence="5">
    <location>
        <begin position="144"/>
        <end position="164"/>
    </location>
</feature>
<dbReference type="PIRSF" id="PIRSF006060">
    <property type="entry name" value="AA_transporter"/>
    <property type="match status" value="1"/>
</dbReference>
<feature type="transmembrane region" description="Helical" evidence="5">
    <location>
        <begin position="348"/>
        <end position="366"/>
    </location>
</feature>
<dbReference type="GO" id="GO:0016020">
    <property type="term" value="C:membrane"/>
    <property type="evidence" value="ECO:0007669"/>
    <property type="project" value="UniProtKB-SubCell"/>
</dbReference>
<dbReference type="OrthoDB" id="4568421at2"/>
<name>A0A101N1E5_9ACTN</name>
<dbReference type="InterPro" id="IPR004841">
    <property type="entry name" value="AA-permease/SLC12A_dom"/>
</dbReference>
<dbReference type="RefSeq" id="WP_031040539.1">
    <property type="nucleotide sequence ID" value="NZ_CP107755.1"/>
</dbReference>
<dbReference type="InterPro" id="IPR050367">
    <property type="entry name" value="APC_superfamily"/>
</dbReference>
<comment type="caution">
    <text evidence="7">The sequence shown here is derived from an EMBL/GenBank/DDBJ whole genome shotgun (WGS) entry which is preliminary data.</text>
</comment>
<dbReference type="PANTHER" id="PTHR42770:SF16">
    <property type="entry name" value="AMINO ACID PERMEASE"/>
    <property type="match status" value="1"/>
</dbReference>
<dbReference type="Proteomes" id="UP000053039">
    <property type="component" value="Unassembled WGS sequence"/>
</dbReference>
<dbReference type="GeneID" id="95703510"/>
<reference evidence="7 8" key="1">
    <citation type="submission" date="2015-10" db="EMBL/GenBank/DDBJ databases">
        <title>Draft genome sequence of Streptomyces pseudovenezuelae DSM 40212, type strain for the species Streptomyces pseudovenezuelae.</title>
        <authorList>
            <person name="Ruckert C."/>
            <person name="Winkler A."/>
            <person name="Kalinowski J."/>
            <person name="Kampfer P."/>
            <person name="Glaeser S."/>
        </authorList>
    </citation>
    <scope>NUCLEOTIDE SEQUENCE [LARGE SCALE GENOMIC DNA]</scope>
    <source>
        <strain evidence="7 8">DSM 40212</strain>
    </source>
</reference>
<feature type="transmembrane region" description="Helical" evidence="5">
    <location>
        <begin position="450"/>
        <end position="470"/>
    </location>
</feature>
<feature type="domain" description="Amino acid permease/ SLC12A" evidence="6">
    <location>
        <begin position="36"/>
        <end position="438"/>
    </location>
</feature>
<feature type="transmembrane region" description="Helical" evidence="5">
    <location>
        <begin position="45"/>
        <end position="74"/>
    </location>
</feature>
<sequence>MPHPGADPLSPPGPVGAPQRLRGGVLGMADIAAATMANVGPAMSFFFGFAFLATTAGVASPLTIAAAGVAVALLGNTLAEFSRAHPSAGSFITFVGKTFGPVSAVTTALLAALGYIIAMAGVISISGGFVQITLEHYTGIDLPWIIWTLLLTGLAVVLMLRGVVVSTKWAGYFFGAEMLVLIVVSVAALVEHHGRLSFDPFLPDHISGGFKGLAAGFPLAVYLFIGWENSAALAEETENPRRNVGRAVFSSIAIMTVSYILFAYATVTGFGYDVDRLGATRIPFIEVAQDTLGVLAFLAYLGGLTSTLGVLIAGINSQARLVFNAGREGLLPAFFGYVHPVRRTPNNAIVTFTAIALLIIGGWGLGHLLGSDGGRMNPVVFFTESSTLGAILILLVYLASNIALPLYYRKYRPQEFRVVRHLLLPALGTVAILVPLYYLAKPGQPAPYNWFPYAAIGTLLLAVGYATLLVRRDPVLAERVGSIVADAD</sequence>
<keyword evidence="4 5" id="KW-0472">Membrane</keyword>
<feature type="transmembrane region" description="Helical" evidence="5">
    <location>
        <begin position="248"/>
        <end position="272"/>
    </location>
</feature>
<keyword evidence="2 5" id="KW-0812">Transmembrane</keyword>
<gene>
    <name evidence="7" type="ORF">AQI94_29840</name>
</gene>
<dbReference type="GO" id="GO:0055085">
    <property type="term" value="P:transmembrane transport"/>
    <property type="evidence" value="ECO:0007669"/>
    <property type="project" value="InterPro"/>
</dbReference>
<feature type="transmembrane region" description="Helical" evidence="5">
    <location>
        <begin position="386"/>
        <end position="407"/>
    </location>
</feature>
<protein>
    <submittedName>
        <fullName evidence="7">Amino acid permease</fullName>
    </submittedName>
</protein>